<organism evidence="1 2">
    <name type="scientific">Morella rubra</name>
    <name type="common">Chinese bayberry</name>
    <dbReference type="NCBI Taxonomy" id="262757"/>
    <lineage>
        <taxon>Eukaryota</taxon>
        <taxon>Viridiplantae</taxon>
        <taxon>Streptophyta</taxon>
        <taxon>Embryophyta</taxon>
        <taxon>Tracheophyta</taxon>
        <taxon>Spermatophyta</taxon>
        <taxon>Magnoliopsida</taxon>
        <taxon>eudicotyledons</taxon>
        <taxon>Gunneridae</taxon>
        <taxon>Pentapetalae</taxon>
        <taxon>rosids</taxon>
        <taxon>fabids</taxon>
        <taxon>Fagales</taxon>
        <taxon>Myricaceae</taxon>
        <taxon>Morella</taxon>
    </lineage>
</organism>
<accession>A0A6A1WLN4</accession>
<proteinExistence type="predicted"/>
<keyword evidence="2" id="KW-1185">Reference proteome</keyword>
<evidence type="ECO:0000313" key="1">
    <source>
        <dbReference type="EMBL" id="KAB1224638.1"/>
    </source>
</evidence>
<gene>
    <name evidence="1" type="ORF">CJ030_MR2G016980</name>
</gene>
<dbReference type="Proteomes" id="UP000516437">
    <property type="component" value="Chromosome 2"/>
</dbReference>
<evidence type="ECO:0000313" key="2">
    <source>
        <dbReference type="Proteomes" id="UP000516437"/>
    </source>
</evidence>
<protein>
    <submittedName>
        <fullName evidence="1">Uncharacterized protein</fullName>
    </submittedName>
</protein>
<reference evidence="1 2" key="1">
    <citation type="journal article" date="2019" name="Plant Biotechnol. J.">
        <title>The red bayberry genome and genetic basis of sex determination.</title>
        <authorList>
            <person name="Jia H.M."/>
            <person name="Jia H.J."/>
            <person name="Cai Q.L."/>
            <person name="Wang Y."/>
            <person name="Zhao H.B."/>
            <person name="Yang W.F."/>
            <person name="Wang G.Y."/>
            <person name="Li Y.H."/>
            <person name="Zhan D.L."/>
            <person name="Shen Y.T."/>
            <person name="Niu Q.F."/>
            <person name="Chang L."/>
            <person name="Qiu J."/>
            <person name="Zhao L."/>
            <person name="Xie H.B."/>
            <person name="Fu W.Y."/>
            <person name="Jin J."/>
            <person name="Li X.W."/>
            <person name="Jiao Y."/>
            <person name="Zhou C.C."/>
            <person name="Tu T."/>
            <person name="Chai C.Y."/>
            <person name="Gao J.L."/>
            <person name="Fan L.J."/>
            <person name="van de Weg E."/>
            <person name="Wang J.Y."/>
            <person name="Gao Z.S."/>
        </authorList>
    </citation>
    <scope>NUCLEOTIDE SEQUENCE [LARGE SCALE GENOMIC DNA]</scope>
    <source>
        <tissue evidence="1">Leaves</tissue>
    </source>
</reference>
<dbReference type="PANTHER" id="PTHR48196:SF1">
    <property type="entry name" value="DUF630 DOMAIN-CONTAINING PROTEIN"/>
    <property type="match status" value="1"/>
</dbReference>
<name>A0A6A1WLN4_9ROSI</name>
<sequence length="128" mass="14532">MKLAQHLEAKDQLEVVRMKFGDEQSTLLDRFERLSFEVQLNQAIMGRSLSEPSIARYQAPVVGLAPPPLVPLPQVQRGRRRLGFHKVMKKLLKPILCRTGGGGCGGRREVPDPKNPRYWKAFSRSLRV</sequence>
<comment type="caution">
    <text evidence="1">The sequence shown here is derived from an EMBL/GenBank/DDBJ whole genome shotgun (WGS) entry which is preliminary data.</text>
</comment>
<dbReference type="OrthoDB" id="1707312at2759"/>
<dbReference type="AlphaFoldDB" id="A0A6A1WLN4"/>
<dbReference type="PANTHER" id="PTHR48196">
    <property type="entry name" value="DUF630 DOMAIN-CONTAINING PROTEIN"/>
    <property type="match status" value="1"/>
</dbReference>
<dbReference type="EMBL" id="RXIC02000020">
    <property type="protein sequence ID" value="KAB1224638.1"/>
    <property type="molecule type" value="Genomic_DNA"/>
</dbReference>